<dbReference type="KEGG" id="smai:EXU30_17320"/>
<dbReference type="SMART" id="SM01144">
    <property type="entry name" value="DTW"/>
    <property type="match status" value="1"/>
</dbReference>
<evidence type="ECO:0000313" key="7">
    <source>
        <dbReference type="EMBL" id="QBF84234.1"/>
    </source>
</evidence>
<sequence>MFEIILLTHSRELMRPSNTGKLVAEVYCDCLVVEWQRKEPDQNLLARLQTGKYALVYKDDRASSSEEHSAENGAEPSEVSRSIQPITESVAASSVSWQEFAGVVIIDSTWQEARKIYNKSPYLHSLAHVYIASETESSYQLRRNQVDGGLCTAECAAHLLAIVGQQQSSDNILAKLAKMQQAPNA</sequence>
<dbReference type="GO" id="GO:0016432">
    <property type="term" value="F:tRNA-uridine aminocarboxypropyltransferase activity"/>
    <property type="evidence" value="ECO:0007669"/>
    <property type="project" value="UniProtKB-EC"/>
</dbReference>
<dbReference type="Pfam" id="PF03942">
    <property type="entry name" value="DTW"/>
    <property type="match status" value="1"/>
</dbReference>
<evidence type="ECO:0000313" key="8">
    <source>
        <dbReference type="Proteomes" id="UP000291106"/>
    </source>
</evidence>
<accession>A0A411PL42</accession>
<evidence type="ECO:0000256" key="3">
    <source>
        <dbReference type="ARBA" id="ARBA00022691"/>
    </source>
</evidence>
<dbReference type="EC" id="2.5.1.25" evidence="1"/>
<proteinExistence type="predicted"/>
<protein>
    <recommendedName>
        <fullName evidence="1">tRNA-uridine aminocarboxypropyltransferase</fullName>
        <ecNumber evidence="1">2.5.1.25</ecNumber>
    </recommendedName>
</protein>
<evidence type="ECO:0000256" key="5">
    <source>
        <dbReference type="SAM" id="MobiDB-lite"/>
    </source>
</evidence>
<name>A0A411PL42_9GAMM</name>
<dbReference type="InterPro" id="IPR005636">
    <property type="entry name" value="DTW"/>
</dbReference>
<gene>
    <name evidence="7" type="ORF">EXU30_17320</name>
</gene>
<organism evidence="7 8">
    <name type="scientific">Shewanella maritima</name>
    <dbReference type="NCBI Taxonomy" id="2520507"/>
    <lineage>
        <taxon>Bacteria</taxon>
        <taxon>Pseudomonadati</taxon>
        <taxon>Pseudomonadota</taxon>
        <taxon>Gammaproteobacteria</taxon>
        <taxon>Alteromonadales</taxon>
        <taxon>Shewanellaceae</taxon>
        <taxon>Shewanella</taxon>
    </lineage>
</organism>
<evidence type="ECO:0000256" key="4">
    <source>
        <dbReference type="ARBA" id="ARBA00022694"/>
    </source>
</evidence>
<evidence type="ECO:0000256" key="1">
    <source>
        <dbReference type="ARBA" id="ARBA00012386"/>
    </source>
</evidence>
<keyword evidence="3" id="KW-0949">S-adenosyl-L-methionine</keyword>
<dbReference type="AlphaFoldDB" id="A0A411PL42"/>
<dbReference type="PANTHER" id="PTHR21392:SF1">
    <property type="entry name" value="TRNA-URIDINE AMINOCARBOXYPROPYLTRANSFERASE"/>
    <property type="match status" value="1"/>
</dbReference>
<dbReference type="OrthoDB" id="370626at2"/>
<feature type="region of interest" description="Disordered" evidence="5">
    <location>
        <begin position="62"/>
        <end position="82"/>
    </location>
</feature>
<reference evidence="7 8" key="1">
    <citation type="submission" date="2019-02" db="EMBL/GenBank/DDBJ databases">
        <title>Shewanella sp. D4-2 isolated from Dokdo Island.</title>
        <authorList>
            <person name="Baek K."/>
        </authorList>
    </citation>
    <scope>NUCLEOTIDE SEQUENCE [LARGE SCALE GENOMIC DNA]</scope>
    <source>
        <strain evidence="7 8">D4-2</strain>
    </source>
</reference>
<dbReference type="PANTHER" id="PTHR21392">
    <property type="entry name" value="TRNA-URIDINE AMINOCARBOXYPROPYLTRANSFERASE 2"/>
    <property type="match status" value="1"/>
</dbReference>
<evidence type="ECO:0000259" key="6">
    <source>
        <dbReference type="SMART" id="SM01144"/>
    </source>
</evidence>
<evidence type="ECO:0000256" key="2">
    <source>
        <dbReference type="ARBA" id="ARBA00022679"/>
    </source>
</evidence>
<dbReference type="Proteomes" id="UP000291106">
    <property type="component" value="Chromosome"/>
</dbReference>
<feature type="domain" description="DTW" evidence="6">
    <location>
        <begin position="1"/>
        <end position="185"/>
    </location>
</feature>
<dbReference type="GO" id="GO:0008033">
    <property type="term" value="P:tRNA processing"/>
    <property type="evidence" value="ECO:0007669"/>
    <property type="project" value="UniProtKB-KW"/>
</dbReference>
<keyword evidence="2" id="KW-0808">Transferase</keyword>
<dbReference type="InterPro" id="IPR039262">
    <property type="entry name" value="DTWD2/TAPT"/>
</dbReference>
<dbReference type="RefSeq" id="WP_130602141.1">
    <property type="nucleotide sequence ID" value="NZ_CP036200.1"/>
</dbReference>
<keyword evidence="4" id="KW-0819">tRNA processing</keyword>
<keyword evidence="8" id="KW-1185">Reference proteome</keyword>
<dbReference type="EMBL" id="CP036200">
    <property type="protein sequence ID" value="QBF84234.1"/>
    <property type="molecule type" value="Genomic_DNA"/>
</dbReference>